<dbReference type="FunFam" id="1.10.340.30:FF:000001">
    <property type="entry name" value="Endonuclease III"/>
    <property type="match status" value="1"/>
</dbReference>
<dbReference type="OrthoDB" id="2099276at2759"/>
<dbReference type="GO" id="GO:0006289">
    <property type="term" value="P:nucleotide-excision repair"/>
    <property type="evidence" value="ECO:0007669"/>
    <property type="project" value="TreeGrafter"/>
</dbReference>
<organism evidence="10 11">
    <name type="scientific">Fistulina hepatica ATCC 64428</name>
    <dbReference type="NCBI Taxonomy" id="1128425"/>
    <lineage>
        <taxon>Eukaryota</taxon>
        <taxon>Fungi</taxon>
        <taxon>Dikarya</taxon>
        <taxon>Basidiomycota</taxon>
        <taxon>Agaricomycotina</taxon>
        <taxon>Agaricomycetes</taxon>
        <taxon>Agaricomycetidae</taxon>
        <taxon>Agaricales</taxon>
        <taxon>Fistulinaceae</taxon>
        <taxon>Fistulina</taxon>
    </lineage>
</organism>
<dbReference type="SMART" id="SM00478">
    <property type="entry name" value="ENDO3c"/>
    <property type="match status" value="1"/>
</dbReference>
<dbReference type="Gene3D" id="1.10.1670.10">
    <property type="entry name" value="Helix-hairpin-Helix base-excision DNA repair enzymes (C-terminal)"/>
    <property type="match status" value="1"/>
</dbReference>
<keyword evidence="3" id="KW-0227">DNA damage</keyword>
<gene>
    <name evidence="10" type="ORF">FISHEDRAFT_6204</name>
</gene>
<keyword evidence="7" id="KW-0326">Glycosidase</keyword>
<evidence type="ECO:0000256" key="6">
    <source>
        <dbReference type="ARBA" id="ARBA00023239"/>
    </source>
</evidence>
<dbReference type="Proteomes" id="UP000054144">
    <property type="component" value="Unassembled WGS sequence"/>
</dbReference>
<dbReference type="PANTHER" id="PTHR43286:SF1">
    <property type="entry name" value="ENDONUCLEASE III-LIKE PROTEIN 1"/>
    <property type="match status" value="1"/>
</dbReference>
<sequence>PVKRKKPVKVIQPKHDPSAAPPNWEAVYNAIKAMRTKIEAPVDTKGCDMAQLLETDPRNKRFITLVSLILSVRTTDNICDATVKNLRQAVGGTMSLEKFLATNEDTIQEVLKSVGLNKADNLINTAHILREDFNSDVPDTIQDLVKLWGVGPKVGFLTLSVAWGKHDGIGVDVHVRRITQRLGWHNEEDPEKARQKLQVWFPKERFQELNKLLVGLGQTICGESPKCHLCALSSGICPEA</sequence>
<evidence type="ECO:0000313" key="11">
    <source>
        <dbReference type="Proteomes" id="UP000054144"/>
    </source>
</evidence>
<keyword evidence="4" id="KW-0378">Hydrolase</keyword>
<dbReference type="GO" id="GO:0006285">
    <property type="term" value="P:base-excision repair, AP site formation"/>
    <property type="evidence" value="ECO:0007669"/>
    <property type="project" value="UniProtKB-ARBA"/>
</dbReference>
<dbReference type="EC" id="4.2.99.18" evidence="2"/>
<dbReference type="InterPro" id="IPR023170">
    <property type="entry name" value="HhH_base_excis_C"/>
</dbReference>
<comment type="similarity">
    <text evidence="1">Belongs to the Nth/MutY family.</text>
</comment>
<keyword evidence="6" id="KW-0456">Lyase</keyword>
<feature type="non-terminal residue" evidence="10">
    <location>
        <position position="1"/>
    </location>
</feature>
<evidence type="ECO:0000256" key="3">
    <source>
        <dbReference type="ARBA" id="ARBA00022763"/>
    </source>
</evidence>
<evidence type="ECO:0000256" key="8">
    <source>
        <dbReference type="ARBA" id="ARBA00044632"/>
    </source>
</evidence>
<dbReference type="InterPro" id="IPR003265">
    <property type="entry name" value="HhH-GPD_domain"/>
</dbReference>
<reference evidence="10 11" key="1">
    <citation type="journal article" date="2015" name="Fungal Genet. Biol.">
        <title>Evolution of novel wood decay mechanisms in Agaricales revealed by the genome sequences of Fistulina hepatica and Cylindrobasidium torrendii.</title>
        <authorList>
            <person name="Floudas D."/>
            <person name="Held B.W."/>
            <person name="Riley R."/>
            <person name="Nagy L.G."/>
            <person name="Koehler G."/>
            <person name="Ransdell A.S."/>
            <person name="Younus H."/>
            <person name="Chow J."/>
            <person name="Chiniquy J."/>
            <person name="Lipzen A."/>
            <person name="Tritt A."/>
            <person name="Sun H."/>
            <person name="Haridas S."/>
            <person name="LaButti K."/>
            <person name="Ohm R.A."/>
            <person name="Kues U."/>
            <person name="Blanchette R.A."/>
            <person name="Grigoriev I.V."/>
            <person name="Minto R.E."/>
            <person name="Hibbett D.S."/>
        </authorList>
    </citation>
    <scope>NUCLEOTIDE SEQUENCE [LARGE SCALE GENOMIC DNA]</scope>
    <source>
        <strain evidence="10 11">ATCC 64428</strain>
    </source>
</reference>
<dbReference type="GO" id="GO:0005634">
    <property type="term" value="C:nucleus"/>
    <property type="evidence" value="ECO:0007669"/>
    <property type="project" value="TreeGrafter"/>
</dbReference>
<dbReference type="Pfam" id="PF00730">
    <property type="entry name" value="HhH-GPD"/>
    <property type="match status" value="1"/>
</dbReference>
<dbReference type="GO" id="GO:0000703">
    <property type="term" value="F:oxidized pyrimidine nucleobase lesion DNA N-glycosylase activity"/>
    <property type="evidence" value="ECO:0007669"/>
    <property type="project" value="TreeGrafter"/>
</dbReference>
<evidence type="ECO:0000256" key="4">
    <source>
        <dbReference type="ARBA" id="ARBA00022801"/>
    </source>
</evidence>
<proteinExistence type="inferred from homology"/>
<evidence type="ECO:0000313" key="10">
    <source>
        <dbReference type="EMBL" id="KIY48169.1"/>
    </source>
</evidence>
<dbReference type="InterPro" id="IPR011257">
    <property type="entry name" value="DNA_glycosylase"/>
</dbReference>
<feature type="non-terminal residue" evidence="10">
    <location>
        <position position="240"/>
    </location>
</feature>
<name>A0A0D7ACN0_9AGAR</name>
<evidence type="ECO:0000259" key="9">
    <source>
        <dbReference type="SMART" id="SM00478"/>
    </source>
</evidence>
<evidence type="ECO:0000256" key="2">
    <source>
        <dbReference type="ARBA" id="ARBA00012720"/>
    </source>
</evidence>
<dbReference type="PANTHER" id="PTHR43286">
    <property type="entry name" value="ENDONUCLEASE III-LIKE PROTEIN 1"/>
    <property type="match status" value="1"/>
</dbReference>
<dbReference type="EMBL" id="KN881851">
    <property type="protein sequence ID" value="KIY48169.1"/>
    <property type="molecule type" value="Genomic_DNA"/>
</dbReference>
<dbReference type="GO" id="GO:0140078">
    <property type="term" value="F:class I DNA-(apurinic or apyrimidinic site) endonuclease activity"/>
    <property type="evidence" value="ECO:0007669"/>
    <property type="project" value="UniProtKB-EC"/>
</dbReference>
<dbReference type="SUPFAM" id="SSF48150">
    <property type="entry name" value="DNA-glycosylase"/>
    <property type="match status" value="1"/>
</dbReference>
<keyword evidence="5" id="KW-0234">DNA repair</keyword>
<dbReference type="AlphaFoldDB" id="A0A0D7ACN0"/>
<keyword evidence="11" id="KW-1185">Reference proteome</keyword>
<feature type="domain" description="HhH-GPD" evidence="9">
    <location>
        <begin position="70"/>
        <end position="219"/>
    </location>
</feature>
<dbReference type="Gene3D" id="1.10.340.30">
    <property type="entry name" value="Hypothetical protein, domain 2"/>
    <property type="match status" value="1"/>
</dbReference>
<protein>
    <recommendedName>
        <fullName evidence="2">DNA-(apurinic or apyrimidinic site) lyase</fullName>
        <ecNumber evidence="2">4.2.99.18</ecNumber>
    </recommendedName>
</protein>
<accession>A0A0D7ACN0</accession>
<evidence type="ECO:0000256" key="5">
    <source>
        <dbReference type="ARBA" id="ARBA00023204"/>
    </source>
</evidence>
<evidence type="ECO:0000256" key="7">
    <source>
        <dbReference type="ARBA" id="ARBA00023295"/>
    </source>
</evidence>
<evidence type="ECO:0000256" key="1">
    <source>
        <dbReference type="ARBA" id="ARBA00008343"/>
    </source>
</evidence>
<dbReference type="CDD" id="cd00056">
    <property type="entry name" value="ENDO3c"/>
    <property type="match status" value="1"/>
</dbReference>
<comment type="catalytic activity">
    <reaction evidence="8">
        <text>2'-deoxyribonucleotide-(2'-deoxyribose 5'-phosphate)-2'-deoxyribonucleotide-DNA = a 3'-end 2'-deoxyribonucleotide-(2,3-dehydro-2,3-deoxyribose 5'-phosphate)-DNA + a 5'-end 5'-phospho-2'-deoxyribonucleoside-DNA + H(+)</text>
        <dbReference type="Rhea" id="RHEA:66592"/>
        <dbReference type="Rhea" id="RHEA-COMP:13180"/>
        <dbReference type="Rhea" id="RHEA-COMP:16897"/>
        <dbReference type="Rhea" id="RHEA-COMP:17067"/>
        <dbReference type="ChEBI" id="CHEBI:15378"/>
        <dbReference type="ChEBI" id="CHEBI:136412"/>
        <dbReference type="ChEBI" id="CHEBI:157695"/>
        <dbReference type="ChEBI" id="CHEBI:167181"/>
        <dbReference type="EC" id="4.2.99.18"/>
    </reaction>
</comment>